<reference evidence="6 7" key="1">
    <citation type="journal article" date="2015" name="Front. Microbiol.">
        <title>Genome sequence of the plant growth promoting endophytic yeast Rhodotorula graminis WP1.</title>
        <authorList>
            <person name="Firrincieli A."/>
            <person name="Otillar R."/>
            <person name="Salamov A."/>
            <person name="Schmutz J."/>
            <person name="Khan Z."/>
            <person name="Redman R.S."/>
            <person name="Fleck N.D."/>
            <person name="Lindquist E."/>
            <person name="Grigoriev I.V."/>
            <person name="Doty S.L."/>
        </authorList>
    </citation>
    <scope>NUCLEOTIDE SEQUENCE [LARGE SCALE GENOMIC DNA]</scope>
    <source>
        <strain evidence="6 7">WP1</strain>
    </source>
</reference>
<dbReference type="STRING" id="578459.A0A0N8PZ96"/>
<proteinExistence type="predicted"/>
<dbReference type="PROSITE" id="PS51257">
    <property type="entry name" value="PROKAR_LIPOPROTEIN"/>
    <property type="match status" value="1"/>
</dbReference>
<keyword evidence="7" id="KW-1185">Reference proteome</keyword>
<dbReference type="GO" id="GO:0005783">
    <property type="term" value="C:endoplasmic reticulum"/>
    <property type="evidence" value="ECO:0007669"/>
    <property type="project" value="InterPro"/>
</dbReference>
<feature type="compositionally biased region" description="Low complexity" evidence="5">
    <location>
        <begin position="31"/>
        <end position="40"/>
    </location>
</feature>
<keyword evidence="2" id="KW-0812">Transmembrane</keyword>
<sequence length="443" mass="47778">MARSSVFVPGTAAACVLGATSAHAAWGKQNPSPVDAADPAPAAPPHPEVAPLFPEVVPAVAGATPLSATPPTAVPTLPPRLGVEHSLGPFRVRPAELRLEAAMLAVLALYGLSTLAIRRSNSSRASAWFRAHEEVLRAEFAGVGLGGDKLFASDGGDEFSSYASGRRAVEYMWAKVKTGGQDVLARLYDLARGVYDYSYDSGKDKVTLDFKLALPKGTPGAKFCFAAVRREVLRQVRDSRWDLRTFTNVSETAGVSPSLIVMTESGDVTNALLKDTDTGLLDALREGAPGLEYLESIIVSDMPAETPDDENPSLPDNDFRLVVTLRLPPSSQAAATKDWVTLACNIADVLYTKQKLVPEVAIGKLKKRRADALYSLQKAQRDEAAALAREAKEDAAALKRKLDREAAEAKLAKMTPAERVAHKQREAEKERKKLMQKQVKRAR</sequence>
<dbReference type="AlphaFoldDB" id="A0A0N8PZ96"/>
<dbReference type="GO" id="GO:0016020">
    <property type="term" value="C:membrane"/>
    <property type="evidence" value="ECO:0007669"/>
    <property type="project" value="UniProtKB-SubCell"/>
</dbReference>
<evidence type="ECO:0000256" key="5">
    <source>
        <dbReference type="SAM" id="MobiDB-lite"/>
    </source>
</evidence>
<dbReference type="Pfam" id="PF07946">
    <property type="entry name" value="CCDC47"/>
    <property type="match status" value="1"/>
</dbReference>
<dbReference type="OrthoDB" id="10039147at2759"/>
<dbReference type="GO" id="GO:0005509">
    <property type="term" value="F:calcium ion binding"/>
    <property type="evidence" value="ECO:0007669"/>
    <property type="project" value="InterPro"/>
</dbReference>
<dbReference type="InterPro" id="IPR012879">
    <property type="entry name" value="CCDC47"/>
</dbReference>
<keyword evidence="3" id="KW-1133">Transmembrane helix</keyword>
<evidence type="ECO:0000313" key="6">
    <source>
        <dbReference type="EMBL" id="KPV71709.1"/>
    </source>
</evidence>
<evidence type="ECO:0008006" key="8">
    <source>
        <dbReference type="Google" id="ProtNLM"/>
    </source>
</evidence>
<accession>A0A0N8PZ96</accession>
<dbReference type="PANTHER" id="PTHR12883">
    <property type="entry name" value="ADIPOCYTE-SPECIFIC PROTEIN 4-RELATED"/>
    <property type="match status" value="1"/>
</dbReference>
<dbReference type="EMBL" id="KQ474092">
    <property type="protein sequence ID" value="KPV71709.1"/>
    <property type="molecule type" value="Genomic_DNA"/>
</dbReference>
<feature type="region of interest" description="Disordered" evidence="5">
    <location>
        <begin position="409"/>
        <end position="443"/>
    </location>
</feature>
<comment type="subcellular location">
    <subcellularLocation>
        <location evidence="1">Membrane</location>
        <topology evidence="1">Single-pass membrane protein</topology>
    </subcellularLocation>
</comment>
<dbReference type="OMA" id="FDGFVWA"/>
<dbReference type="RefSeq" id="XP_018267758.1">
    <property type="nucleotide sequence ID" value="XM_018415028.1"/>
</dbReference>
<evidence type="ECO:0000256" key="1">
    <source>
        <dbReference type="ARBA" id="ARBA00004167"/>
    </source>
</evidence>
<keyword evidence="4" id="KW-0472">Membrane</keyword>
<feature type="compositionally biased region" description="Basic and acidic residues" evidence="5">
    <location>
        <begin position="419"/>
        <end position="433"/>
    </location>
</feature>
<evidence type="ECO:0000256" key="4">
    <source>
        <dbReference type="ARBA" id="ARBA00023136"/>
    </source>
</evidence>
<dbReference type="Proteomes" id="UP000053890">
    <property type="component" value="Unassembled WGS sequence"/>
</dbReference>
<gene>
    <name evidence="6" type="ORF">RHOBADRAFT_47666</name>
</gene>
<name>A0A0N8PZ96_RHOGW</name>
<dbReference type="PANTHER" id="PTHR12883:SF0">
    <property type="entry name" value="PAT COMPLEX SUBUNIT CCDC47"/>
    <property type="match status" value="1"/>
</dbReference>
<dbReference type="GO" id="GO:0032469">
    <property type="term" value="P:endoplasmic reticulum calcium ion homeostasis"/>
    <property type="evidence" value="ECO:0007669"/>
    <property type="project" value="InterPro"/>
</dbReference>
<feature type="region of interest" description="Disordered" evidence="5">
    <location>
        <begin position="27"/>
        <end position="48"/>
    </location>
</feature>
<evidence type="ECO:0000313" key="7">
    <source>
        <dbReference type="Proteomes" id="UP000053890"/>
    </source>
</evidence>
<protein>
    <recommendedName>
        <fullName evidence="8">DUF1682-domain-containing protein</fullName>
    </recommendedName>
</protein>
<evidence type="ECO:0000256" key="2">
    <source>
        <dbReference type="ARBA" id="ARBA00022692"/>
    </source>
</evidence>
<organism evidence="6 7">
    <name type="scientific">Rhodotorula graminis (strain WP1)</name>
    <dbReference type="NCBI Taxonomy" id="578459"/>
    <lineage>
        <taxon>Eukaryota</taxon>
        <taxon>Fungi</taxon>
        <taxon>Dikarya</taxon>
        <taxon>Basidiomycota</taxon>
        <taxon>Pucciniomycotina</taxon>
        <taxon>Microbotryomycetes</taxon>
        <taxon>Sporidiobolales</taxon>
        <taxon>Sporidiobolaceae</taxon>
        <taxon>Rhodotorula</taxon>
    </lineage>
</organism>
<feature type="compositionally biased region" description="Basic residues" evidence="5">
    <location>
        <begin position="434"/>
        <end position="443"/>
    </location>
</feature>
<evidence type="ECO:0000256" key="3">
    <source>
        <dbReference type="ARBA" id="ARBA00022989"/>
    </source>
</evidence>
<dbReference type="GeneID" id="28975476"/>